<accession>A0A223P0L8</accession>
<dbReference type="PROSITE" id="PS51257">
    <property type="entry name" value="PROKAR_LIPOPROTEIN"/>
    <property type="match status" value="1"/>
</dbReference>
<dbReference type="InterPro" id="IPR046219">
    <property type="entry name" value="DUF6252"/>
</dbReference>
<name>A0A223P0L8_9SPHI</name>
<dbReference type="EMBL" id="CP022743">
    <property type="protein sequence ID" value="ASU35494.1"/>
    <property type="molecule type" value="Genomic_DNA"/>
</dbReference>
<dbReference type="Proteomes" id="UP000215002">
    <property type="component" value="Chromosome"/>
</dbReference>
<gene>
    <name evidence="2" type="ORF">MuYL_3609</name>
</gene>
<sequence>MYHKLNNLKSILLLTVFLALVAASCKKSNTNPQNSVGISLKLNGVAKTSSVVLADYIKSESTLQVMGKFGNSGVSLMINNIKTGTFDVANGDVIATYSNTTNFDDTYIGLSGKVVITSFTSDMVSGTFDFTGNTPDSRTGTITEGKFTAKLLVQ</sequence>
<reference evidence="2 3" key="1">
    <citation type="submission" date="2017-08" db="EMBL/GenBank/DDBJ databases">
        <title>Complete genome sequence of Mucilaginibacter sp. strain BJC16-A31.</title>
        <authorList>
            <consortium name="Henan University of Science and Technology"/>
            <person name="You X."/>
        </authorList>
    </citation>
    <scope>NUCLEOTIDE SEQUENCE [LARGE SCALE GENOMIC DNA]</scope>
    <source>
        <strain evidence="2 3">BJC16-A31</strain>
    </source>
</reference>
<dbReference type="AlphaFoldDB" id="A0A223P0L8"/>
<keyword evidence="1" id="KW-0732">Signal</keyword>
<evidence type="ECO:0000313" key="2">
    <source>
        <dbReference type="EMBL" id="ASU35494.1"/>
    </source>
</evidence>
<feature type="chain" id="PRO_5012239997" description="DUF4402 domain-containing protein" evidence="1">
    <location>
        <begin position="23"/>
        <end position="154"/>
    </location>
</feature>
<protein>
    <recommendedName>
        <fullName evidence="4">DUF4402 domain-containing protein</fullName>
    </recommendedName>
</protein>
<keyword evidence="3" id="KW-1185">Reference proteome</keyword>
<evidence type="ECO:0008006" key="4">
    <source>
        <dbReference type="Google" id="ProtNLM"/>
    </source>
</evidence>
<proteinExistence type="predicted"/>
<dbReference type="KEGG" id="muc:MuYL_3609"/>
<evidence type="ECO:0000313" key="3">
    <source>
        <dbReference type="Proteomes" id="UP000215002"/>
    </source>
</evidence>
<evidence type="ECO:0000256" key="1">
    <source>
        <dbReference type="SAM" id="SignalP"/>
    </source>
</evidence>
<feature type="signal peptide" evidence="1">
    <location>
        <begin position="1"/>
        <end position="22"/>
    </location>
</feature>
<dbReference type="RefSeq" id="WP_094571666.1">
    <property type="nucleotide sequence ID" value="NZ_CP022743.1"/>
</dbReference>
<dbReference type="Pfam" id="PF19765">
    <property type="entry name" value="DUF6252"/>
    <property type="match status" value="1"/>
</dbReference>
<dbReference type="OrthoDB" id="751053at2"/>
<organism evidence="2 3">
    <name type="scientific">Mucilaginibacter xinganensis</name>
    <dbReference type="NCBI Taxonomy" id="1234841"/>
    <lineage>
        <taxon>Bacteria</taxon>
        <taxon>Pseudomonadati</taxon>
        <taxon>Bacteroidota</taxon>
        <taxon>Sphingobacteriia</taxon>
        <taxon>Sphingobacteriales</taxon>
        <taxon>Sphingobacteriaceae</taxon>
        <taxon>Mucilaginibacter</taxon>
    </lineage>
</organism>